<accession>A0A2P5DP66</accession>
<proteinExistence type="predicted"/>
<name>A0A2P5DP66_PARAD</name>
<dbReference type="AlphaFoldDB" id="A0A2P5DP66"/>
<protein>
    <submittedName>
        <fullName evidence="1">Uncharacterized protein</fullName>
    </submittedName>
</protein>
<gene>
    <name evidence="1" type="ORF">PanWU01x14_044340</name>
</gene>
<comment type="caution">
    <text evidence="1">The sequence shown here is derived from an EMBL/GenBank/DDBJ whole genome shotgun (WGS) entry which is preliminary data.</text>
</comment>
<keyword evidence="2" id="KW-1185">Reference proteome</keyword>
<dbReference type="Proteomes" id="UP000237105">
    <property type="component" value="Unassembled WGS sequence"/>
</dbReference>
<dbReference type="EMBL" id="JXTB01000025">
    <property type="protein sequence ID" value="PON75082.1"/>
    <property type="molecule type" value="Genomic_DNA"/>
</dbReference>
<sequence length="99" mass="11734">MLSGTHFKEVQQGSPRWHLAVYGTHAKFLAYKFLEARERWIRIKWHRPPKKCNHACETDGWETTRDIGEWRQTLILSFPSLPPHPHFASNNINHEISFN</sequence>
<evidence type="ECO:0000313" key="1">
    <source>
        <dbReference type="EMBL" id="PON75082.1"/>
    </source>
</evidence>
<organism evidence="1 2">
    <name type="scientific">Parasponia andersonii</name>
    <name type="common">Sponia andersonii</name>
    <dbReference type="NCBI Taxonomy" id="3476"/>
    <lineage>
        <taxon>Eukaryota</taxon>
        <taxon>Viridiplantae</taxon>
        <taxon>Streptophyta</taxon>
        <taxon>Embryophyta</taxon>
        <taxon>Tracheophyta</taxon>
        <taxon>Spermatophyta</taxon>
        <taxon>Magnoliopsida</taxon>
        <taxon>eudicotyledons</taxon>
        <taxon>Gunneridae</taxon>
        <taxon>Pentapetalae</taxon>
        <taxon>rosids</taxon>
        <taxon>fabids</taxon>
        <taxon>Rosales</taxon>
        <taxon>Cannabaceae</taxon>
        <taxon>Parasponia</taxon>
    </lineage>
</organism>
<reference evidence="2" key="1">
    <citation type="submission" date="2016-06" db="EMBL/GenBank/DDBJ databases">
        <title>Parallel loss of symbiosis genes in relatives of nitrogen-fixing non-legume Parasponia.</title>
        <authorList>
            <person name="Van Velzen R."/>
            <person name="Holmer R."/>
            <person name="Bu F."/>
            <person name="Rutten L."/>
            <person name="Van Zeijl A."/>
            <person name="Liu W."/>
            <person name="Santuari L."/>
            <person name="Cao Q."/>
            <person name="Sharma T."/>
            <person name="Shen D."/>
            <person name="Roswanjaya Y."/>
            <person name="Wardhani T."/>
            <person name="Kalhor M.S."/>
            <person name="Jansen J."/>
            <person name="Van den Hoogen J."/>
            <person name="Gungor B."/>
            <person name="Hartog M."/>
            <person name="Hontelez J."/>
            <person name="Verver J."/>
            <person name="Yang W.-C."/>
            <person name="Schijlen E."/>
            <person name="Repin R."/>
            <person name="Schilthuizen M."/>
            <person name="Schranz E."/>
            <person name="Heidstra R."/>
            <person name="Miyata K."/>
            <person name="Fedorova E."/>
            <person name="Kohlen W."/>
            <person name="Bisseling T."/>
            <person name="Smit S."/>
            <person name="Geurts R."/>
        </authorList>
    </citation>
    <scope>NUCLEOTIDE SEQUENCE [LARGE SCALE GENOMIC DNA]</scope>
    <source>
        <strain evidence="2">cv. WU1-14</strain>
    </source>
</reference>
<evidence type="ECO:0000313" key="2">
    <source>
        <dbReference type="Proteomes" id="UP000237105"/>
    </source>
</evidence>